<name>A0ABU9DFS0_9BACL</name>
<protein>
    <submittedName>
        <fullName evidence="2">Glycosyltransferase family 4 protein</fullName>
    </submittedName>
</protein>
<reference evidence="2 3" key="1">
    <citation type="submission" date="2024-04" db="EMBL/GenBank/DDBJ databases">
        <title>draft genome sequnece of Paenibacillus filicis.</title>
        <authorList>
            <person name="Kim D.-U."/>
        </authorList>
    </citation>
    <scope>NUCLEOTIDE SEQUENCE [LARGE SCALE GENOMIC DNA]</scope>
    <source>
        <strain evidence="2 3">KACC14197</strain>
    </source>
</reference>
<dbReference type="CDD" id="cd03794">
    <property type="entry name" value="GT4_WbuB-like"/>
    <property type="match status" value="1"/>
</dbReference>
<dbReference type="InterPro" id="IPR050194">
    <property type="entry name" value="Glycosyltransferase_grp1"/>
</dbReference>
<keyword evidence="3" id="KW-1185">Reference proteome</keyword>
<sequence length="391" mass="43564">MKVLVVAQYVSVHTRVGRLLNQLIESGHDVTLVTANFDHSAKKRNLDLSYFHGVNCIKIEVLGYRKTLGLMRVLSNYIFAKKINKVLNKSIGFDAAVVTVPTAISAKKLSKIAKKKSFPLIMDVLDLWPQALPIPKRLTTVLQPILKIWYKHNENVYKNASGLVSHSKNYLSYLNKLTESKILTRHIPLGCYPSENVAEETKDHSSIITIGYAGNLGWSYDFDTVLEAIAKLNRNSQNKIHLKLIGDGERREELLKKAKEHGVDLTVTGIVPHNSLLKCLSECSIGIIPFRKDTIVSWPYKVNDYLSVGIPIVCSIEGEVGEILIEEKAGIVYEAGSSQDLTSKLSSLLSSVDLQNKMKKNALNLANRLEVSKVYQSYVDFLVEVVRGGSS</sequence>
<dbReference type="SUPFAM" id="SSF53756">
    <property type="entry name" value="UDP-Glycosyltransferase/glycogen phosphorylase"/>
    <property type="match status" value="1"/>
</dbReference>
<dbReference type="Pfam" id="PF00534">
    <property type="entry name" value="Glycos_transf_1"/>
    <property type="match status" value="1"/>
</dbReference>
<dbReference type="Gene3D" id="3.40.50.2000">
    <property type="entry name" value="Glycogen Phosphorylase B"/>
    <property type="match status" value="2"/>
</dbReference>
<dbReference type="PANTHER" id="PTHR45947:SF3">
    <property type="entry name" value="SULFOQUINOVOSYL TRANSFERASE SQD2"/>
    <property type="match status" value="1"/>
</dbReference>
<evidence type="ECO:0000259" key="1">
    <source>
        <dbReference type="Pfam" id="PF00534"/>
    </source>
</evidence>
<dbReference type="InterPro" id="IPR001296">
    <property type="entry name" value="Glyco_trans_1"/>
</dbReference>
<dbReference type="RefSeq" id="WP_341413947.1">
    <property type="nucleotide sequence ID" value="NZ_JBBPCC010000001.1"/>
</dbReference>
<gene>
    <name evidence="2" type="ORF">WMW72_03170</name>
</gene>
<dbReference type="Proteomes" id="UP001469365">
    <property type="component" value="Unassembled WGS sequence"/>
</dbReference>
<evidence type="ECO:0000313" key="3">
    <source>
        <dbReference type="Proteomes" id="UP001469365"/>
    </source>
</evidence>
<organism evidence="2 3">
    <name type="scientific">Paenibacillus filicis</name>
    <dbReference type="NCBI Taxonomy" id="669464"/>
    <lineage>
        <taxon>Bacteria</taxon>
        <taxon>Bacillati</taxon>
        <taxon>Bacillota</taxon>
        <taxon>Bacilli</taxon>
        <taxon>Bacillales</taxon>
        <taxon>Paenibacillaceae</taxon>
        <taxon>Paenibacillus</taxon>
    </lineage>
</organism>
<accession>A0ABU9DFS0</accession>
<dbReference type="EMBL" id="JBBPCC010000001">
    <property type="protein sequence ID" value="MEK8126903.1"/>
    <property type="molecule type" value="Genomic_DNA"/>
</dbReference>
<proteinExistence type="predicted"/>
<evidence type="ECO:0000313" key="2">
    <source>
        <dbReference type="EMBL" id="MEK8126903.1"/>
    </source>
</evidence>
<feature type="domain" description="Glycosyl transferase family 1" evidence="1">
    <location>
        <begin position="209"/>
        <end position="362"/>
    </location>
</feature>
<comment type="caution">
    <text evidence="2">The sequence shown here is derived from an EMBL/GenBank/DDBJ whole genome shotgun (WGS) entry which is preliminary data.</text>
</comment>
<dbReference type="PANTHER" id="PTHR45947">
    <property type="entry name" value="SULFOQUINOVOSYL TRANSFERASE SQD2"/>
    <property type="match status" value="1"/>
</dbReference>